<keyword evidence="5 8" id="KW-0547">Nucleotide-binding</keyword>
<dbReference type="RefSeq" id="WP_116760904.1">
    <property type="nucleotide sequence ID" value="NZ_QCZH01000003.1"/>
</dbReference>
<comment type="catalytic activity">
    <reaction evidence="7 8">
        <text>cytidine(34) in tRNA(Ile2) + L-lysine + ATP = lysidine(34) in tRNA(Ile2) + AMP + diphosphate + H(+)</text>
        <dbReference type="Rhea" id="RHEA:43744"/>
        <dbReference type="Rhea" id="RHEA-COMP:10625"/>
        <dbReference type="Rhea" id="RHEA-COMP:10670"/>
        <dbReference type="ChEBI" id="CHEBI:15378"/>
        <dbReference type="ChEBI" id="CHEBI:30616"/>
        <dbReference type="ChEBI" id="CHEBI:32551"/>
        <dbReference type="ChEBI" id="CHEBI:33019"/>
        <dbReference type="ChEBI" id="CHEBI:82748"/>
        <dbReference type="ChEBI" id="CHEBI:83665"/>
        <dbReference type="ChEBI" id="CHEBI:456215"/>
        <dbReference type="EC" id="6.3.4.19"/>
    </reaction>
</comment>
<feature type="binding site" evidence="8">
    <location>
        <begin position="26"/>
        <end position="31"/>
    </location>
    <ligand>
        <name>ATP</name>
        <dbReference type="ChEBI" id="CHEBI:30616"/>
    </ligand>
</feature>
<evidence type="ECO:0000256" key="6">
    <source>
        <dbReference type="ARBA" id="ARBA00022840"/>
    </source>
</evidence>
<dbReference type="SMART" id="SM00977">
    <property type="entry name" value="TilS_C"/>
    <property type="match status" value="1"/>
</dbReference>
<comment type="function">
    <text evidence="8">Ligates lysine onto the cytidine present at position 34 of the AUA codon-specific tRNA(Ile) that contains the anticodon CAU, in an ATP-dependent manner. Cytidine is converted to lysidine, thus changing the amino acid specificity of the tRNA from methionine to isoleucine.</text>
</comment>
<organism evidence="10 11">
    <name type="scientific">Flavobacterium laiguense</name>
    <dbReference type="NCBI Taxonomy" id="2169409"/>
    <lineage>
        <taxon>Bacteria</taxon>
        <taxon>Pseudomonadati</taxon>
        <taxon>Bacteroidota</taxon>
        <taxon>Flavobacteriia</taxon>
        <taxon>Flavobacteriales</taxon>
        <taxon>Flavobacteriaceae</taxon>
        <taxon>Flavobacterium</taxon>
    </lineage>
</organism>
<keyword evidence="3 8" id="KW-0436">Ligase</keyword>
<evidence type="ECO:0000256" key="1">
    <source>
        <dbReference type="ARBA" id="ARBA00004496"/>
    </source>
</evidence>
<dbReference type="GO" id="GO:0005524">
    <property type="term" value="F:ATP binding"/>
    <property type="evidence" value="ECO:0007669"/>
    <property type="project" value="UniProtKB-UniRule"/>
</dbReference>
<evidence type="ECO:0000256" key="2">
    <source>
        <dbReference type="ARBA" id="ARBA00022490"/>
    </source>
</evidence>
<evidence type="ECO:0000313" key="10">
    <source>
        <dbReference type="EMBL" id="PWA10435.1"/>
    </source>
</evidence>
<accession>A0A2U1JZL9</accession>
<dbReference type="GO" id="GO:0005737">
    <property type="term" value="C:cytoplasm"/>
    <property type="evidence" value="ECO:0007669"/>
    <property type="project" value="UniProtKB-SubCell"/>
</dbReference>
<keyword evidence="2 8" id="KW-0963">Cytoplasm</keyword>
<dbReference type="AlphaFoldDB" id="A0A2U1JZL9"/>
<proteinExistence type="inferred from homology"/>
<dbReference type="Gene3D" id="3.40.50.620">
    <property type="entry name" value="HUPs"/>
    <property type="match status" value="1"/>
</dbReference>
<dbReference type="InterPro" id="IPR012796">
    <property type="entry name" value="Lysidine-tRNA-synth_C"/>
</dbReference>
<feature type="domain" description="Lysidine-tRNA(Ile) synthetase C-terminal" evidence="9">
    <location>
        <begin position="360"/>
        <end position="433"/>
    </location>
</feature>
<keyword evidence="4 8" id="KW-0819">tRNA processing</keyword>
<dbReference type="Pfam" id="PF11734">
    <property type="entry name" value="TilS_C"/>
    <property type="match status" value="1"/>
</dbReference>
<name>A0A2U1JZL9_9FLAO</name>
<evidence type="ECO:0000256" key="7">
    <source>
        <dbReference type="ARBA" id="ARBA00048539"/>
    </source>
</evidence>
<dbReference type="Proteomes" id="UP000245618">
    <property type="component" value="Unassembled WGS sequence"/>
</dbReference>
<dbReference type="GO" id="GO:0006400">
    <property type="term" value="P:tRNA modification"/>
    <property type="evidence" value="ECO:0007669"/>
    <property type="project" value="UniProtKB-UniRule"/>
</dbReference>
<evidence type="ECO:0000256" key="4">
    <source>
        <dbReference type="ARBA" id="ARBA00022694"/>
    </source>
</evidence>
<dbReference type="InterPro" id="IPR011063">
    <property type="entry name" value="TilS/TtcA_N"/>
</dbReference>
<dbReference type="EC" id="6.3.4.19" evidence="8"/>
<sequence length="437" mass="50861">MKNTLQNHIEKEIPFLKQKKLLLAVSGGLDSMVLLHLFQELHYDIAIAHCNFQLRGIESFGDQKFVQDYAEENGIPIFVTQFDTEAFAKDYKLSTQVAARELRYNWFYELLENENYDYLLTAHHADDNLETFLINLTRGTGLEGLTGIPVQNDKIIRPLLFLSRQEIDNYAKAHDIQWREDSSNASDKYVRNKIRHHLIPVFKELNPNFITSFLKTEAYLQESLAMVEDAAIMVYQQVANEVEDQIYFDLNQLLKLPNYQSYLYQWLKEFGFTAWNDIYDLVDSQSGKQVFAADFRLLKDRDSLILSPIDHSEIQEEFLVNENQTEVKIPLNMTFCKVAGLSVASNKTIFVDVDQLVFPLVLRKWKTGDVFTPFGMDGKSKKVSKFFKDEKLSLLEKENTWLLCSNNQIVWIVGRRADERFKTTNSTKNILKIELEN</sequence>
<dbReference type="NCBIfam" id="TIGR02432">
    <property type="entry name" value="lysidine_TilS_N"/>
    <property type="match status" value="1"/>
</dbReference>
<dbReference type="SUPFAM" id="SSF52402">
    <property type="entry name" value="Adenine nucleotide alpha hydrolases-like"/>
    <property type="match status" value="1"/>
</dbReference>
<dbReference type="EMBL" id="QCZH01000003">
    <property type="protein sequence ID" value="PWA10435.1"/>
    <property type="molecule type" value="Genomic_DNA"/>
</dbReference>
<dbReference type="SUPFAM" id="SSF56037">
    <property type="entry name" value="PheT/TilS domain"/>
    <property type="match status" value="1"/>
</dbReference>
<comment type="subcellular location">
    <subcellularLocation>
        <location evidence="1 8">Cytoplasm</location>
    </subcellularLocation>
</comment>
<reference evidence="10 11" key="1">
    <citation type="submission" date="2018-04" db="EMBL/GenBank/DDBJ databases">
        <title>Flavobacterium sp. nov., isolated from glacier ice.</title>
        <authorList>
            <person name="Liu Q."/>
            <person name="Xin Y.-H."/>
        </authorList>
    </citation>
    <scope>NUCLEOTIDE SEQUENCE [LARGE SCALE GENOMIC DNA]</scope>
    <source>
        <strain evidence="10 11">LB2P30</strain>
    </source>
</reference>
<dbReference type="HAMAP" id="MF_01161">
    <property type="entry name" value="tRNA_Ile_lys_synt"/>
    <property type="match status" value="1"/>
</dbReference>
<comment type="caution">
    <text evidence="10">The sequence shown here is derived from an EMBL/GenBank/DDBJ whole genome shotgun (WGS) entry which is preliminary data.</text>
</comment>
<protein>
    <recommendedName>
        <fullName evidence="8">tRNA(Ile)-lysidine synthase</fullName>
        <ecNumber evidence="8">6.3.4.19</ecNumber>
    </recommendedName>
    <alternativeName>
        <fullName evidence="8">tRNA(Ile)-2-lysyl-cytidine synthase</fullName>
    </alternativeName>
    <alternativeName>
        <fullName evidence="8">tRNA(Ile)-lysidine synthetase</fullName>
    </alternativeName>
</protein>
<dbReference type="Pfam" id="PF01171">
    <property type="entry name" value="ATP_bind_3"/>
    <property type="match status" value="1"/>
</dbReference>
<evidence type="ECO:0000256" key="5">
    <source>
        <dbReference type="ARBA" id="ARBA00022741"/>
    </source>
</evidence>
<dbReference type="OrthoDB" id="9807403at2"/>
<comment type="domain">
    <text evidence="8">The N-terminal region contains the highly conserved SGGXDS motif, predicted to be a P-loop motif involved in ATP binding.</text>
</comment>
<evidence type="ECO:0000256" key="8">
    <source>
        <dbReference type="HAMAP-Rule" id="MF_01161"/>
    </source>
</evidence>
<dbReference type="CDD" id="cd01992">
    <property type="entry name" value="TilS_N"/>
    <property type="match status" value="1"/>
</dbReference>
<dbReference type="InterPro" id="IPR014729">
    <property type="entry name" value="Rossmann-like_a/b/a_fold"/>
</dbReference>
<dbReference type="NCBIfam" id="TIGR02433">
    <property type="entry name" value="lysidine_TilS_C"/>
    <property type="match status" value="1"/>
</dbReference>
<keyword evidence="6 8" id="KW-0067">ATP-binding</keyword>
<dbReference type="GO" id="GO:0032267">
    <property type="term" value="F:tRNA(Ile)-lysidine synthase activity"/>
    <property type="evidence" value="ECO:0007669"/>
    <property type="project" value="UniProtKB-EC"/>
</dbReference>
<evidence type="ECO:0000259" key="9">
    <source>
        <dbReference type="SMART" id="SM00977"/>
    </source>
</evidence>
<comment type="similarity">
    <text evidence="8">Belongs to the tRNA(Ile)-lysidine synthase family.</text>
</comment>
<gene>
    <name evidence="8 10" type="primary">tilS</name>
    <name evidence="10" type="ORF">DB891_04165</name>
</gene>
<dbReference type="InterPro" id="IPR012795">
    <property type="entry name" value="tRNA_Ile_lys_synt_N"/>
</dbReference>
<evidence type="ECO:0000313" key="11">
    <source>
        <dbReference type="Proteomes" id="UP000245618"/>
    </source>
</evidence>
<dbReference type="InterPro" id="IPR012094">
    <property type="entry name" value="tRNA_Ile_lys_synt"/>
</dbReference>
<keyword evidence="11" id="KW-1185">Reference proteome</keyword>
<dbReference type="PANTHER" id="PTHR43033">
    <property type="entry name" value="TRNA(ILE)-LYSIDINE SYNTHASE-RELATED"/>
    <property type="match status" value="1"/>
</dbReference>
<evidence type="ECO:0000256" key="3">
    <source>
        <dbReference type="ARBA" id="ARBA00022598"/>
    </source>
</evidence>
<dbReference type="PANTHER" id="PTHR43033:SF1">
    <property type="entry name" value="TRNA(ILE)-LYSIDINE SYNTHASE-RELATED"/>
    <property type="match status" value="1"/>
</dbReference>